<comment type="similarity">
    <text evidence="2 4">Belongs to the nucleosome assembly protein (NAP) family.</text>
</comment>
<evidence type="ECO:0000256" key="5">
    <source>
        <dbReference type="SAM" id="MobiDB-lite"/>
    </source>
</evidence>
<dbReference type="FunFam" id="1.20.5.1500:FF:000001">
    <property type="entry name" value="Nucleosome assembly protein 1-like 1"/>
    <property type="match status" value="1"/>
</dbReference>
<proteinExistence type="inferred from homology"/>
<evidence type="ECO:0000256" key="3">
    <source>
        <dbReference type="ARBA" id="ARBA00023242"/>
    </source>
</evidence>
<dbReference type="Gene3D" id="1.20.5.1500">
    <property type="match status" value="1"/>
</dbReference>
<accession>A0AAV8VBY9</accession>
<evidence type="ECO:0008006" key="8">
    <source>
        <dbReference type="Google" id="ProtNLM"/>
    </source>
</evidence>
<evidence type="ECO:0000313" key="7">
    <source>
        <dbReference type="Proteomes" id="UP001159042"/>
    </source>
</evidence>
<organism evidence="6 7">
    <name type="scientific">Exocentrus adspersus</name>
    <dbReference type="NCBI Taxonomy" id="1586481"/>
    <lineage>
        <taxon>Eukaryota</taxon>
        <taxon>Metazoa</taxon>
        <taxon>Ecdysozoa</taxon>
        <taxon>Arthropoda</taxon>
        <taxon>Hexapoda</taxon>
        <taxon>Insecta</taxon>
        <taxon>Pterygota</taxon>
        <taxon>Neoptera</taxon>
        <taxon>Endopterygota</taxon>
        <taxon>Coleoptera</taxon>
        <taxon>Polyphaga</taxon>
        <taxon>Cucujiformia</taxon>
        <taxon>Chrysomeloidea</taxon>
        <taxon>Cerambycidae</taxon>
        <taxon>Lamiinae</taxon>
        <taxon>Acanthocinini</taxon>
        <taxon>Exocentrus</taxon>
    </lineage>
</organism>
<gene>
    <name evidence="6" type="ORF">NQ315_013560</name>
</gene>
<comment type="subcellular location">
    <subcellularLocation>
        <location evidence="1">Nucleus</location>
    </subcellularLocation>
</comment>
<comment type="caution">
    <text evidence="6">The sequence shown here is derived from an EMBL/GenBank/DDBJ whole genome shotgun (WGS) entry which is preliminary data.</text>
</comment>
<keyword evidence="3" id="KW-0539">Nucleus</keyword>
<evidence type="ECO:0000256" key="4">
    <source>
        <dbReference type="RuleBase" id="RU003876"/>
    </source>
</evidence>
<dbReference type="AlphaFoldDB" id="A0AAV8VBY9"/>
<dbReference type="GO" id="GO:0006334">
    <property type="term" value="P:nucleosome assembly"/>
    <property type="evidence" value="ECO:0007669"/>
    <property type="project" value="InterPro"/>
</dbReference>
<dbReference type="SUPFAM" id="SSF143113">
    <property type="entry name" value="NAP-like"/>
    <property type="match status" value="1"/>
</dbReference>
<feature type="compositionally biased region" description="Acidic residues" evidence="5">
    <location>
        <begin position="12"/>
        <end position="24"/>
    </location>
</feature>
<feature type="region of interest" description="Disordered" evidence="5">
    <location>
        <begin position="330"/>
        <end position="361"/>
    </location>
</feature>
<dbReference type="EMBL" id="JANEYG010000188">
    <property type="protein sequence ID" value="KAJ8911456.1"/>
    <property type="molecule type" value="Genomic_DNA"/>
</dbReference>
<evidence type="ECO:0000256" key="1">
    <source>
        <dbReference type="ARBA" id="ARBA00004123"/>
    </source>
</evidence>
<dbReference type="InterPro" id="IPR002164">
    <property type="entry name" value="NAP_family"/>
</dbReference>
<dbReference type="Pfam" id="PF00956">
    <property type="entry name" value="NAP"/>
    <property type="match status" value="1"/>
</dbReference>
<reference evidence="6 7" key="1">
    <citation type="journal article" date="2023" name="Insect Mol. Biol.">
        <title>Genome sequencing provides insights into the evolution of gene families encoding plant cell wall-degrading enzymes in longhorned beetles.</title>
        <authorList>
            <person name="Shin N.R."/>
            <person name="Okamura Y."/>
            <person name="Kirsch R."/>
            <person name="Pauchet Y."/>
        </authorList>
    </citation>
    <scope>NUCLEOTIDE SEQUENCE [LARGE SCALE GENOMIC DNA]</scope>
    <source>
        <strain evidence="6">EAD_L_NR</strain>
    </source>
</reference>
<protein>
    <recommendedName>
        <fullName evidence="8">Nucleosome assembly protein 1-like 1</fullName>
    </recommendedName>
</protein>
<keyword evidence="7" id="KW-1185">Reference proteome</keyword>
<dbReference type="FunFam" id="3.30.1120.90:FF:000001">
    <property type="entry name" value="Nucleosome assembly protein 1-like 1"/>
    <property type="match status" value="1"/>
</dbReference>
<dbReference type="Gene3D" id="3.30.1120.90">
    <property type="entry name" value="Nucleosome assembly protein"/>
    <property type="match status" value="1"/>
</dbReference>
<dbReference type="GO" id="GO:0005634">
    <property type="term" value="C:nucleus"/>
    <property type="evidence" value="ECO:0007669"/>
    <property type="project" value="UniProtKB-SubCell"/>
</dbReference>
<evidence type="ECO:0000313" key="6">
    <source>
        <dbReference type="EMBL" id="KAJ8911456.1"/>
    </source>
</evidence>
<dbReference type="InterPro" id="IPR037231">
    <property type="entry name" value="NAP-like_sf"/>
</dbReference>
<evidence type="ECO:0000256" key="2">
    <source>
        <dbReference type="ARBA" id="ARBA00009947"/>
    </source>
</evidence>
<feature type="compositionally biased region" description="Acidic residues" evidence="5">
    <location>
        <begin position="331"/>
        <end position="353"/>
    </location>
</feature>
<sequence>MTTEHDQSVGDCPDDLESVEEEETGQEIANKLLEFPNVLSALQSQRNAEMLALLPAAVKRRIKALKKLQLEATHIEAKFYKEVHDLECKYHKLYVPLYEKRNTIVTGAYEPTEEESQWPSDDEEELPAALKEKIKLEEEKEKKDPKDEKGIPDFWLTIFRNVGLLSEMVQPYDVPILKHLTDIKTICKEDPMSFTLEFHFSPNEFFTNTVLTKEYEMKCVPEEDDPFSFEGPEIYKCTGSTINWNKGKNVTLKTVKKKQKHKSRGVVRTVTKTVQNDSFFNFFTPPTIPEDTKEEDVDEDLRNLLTTDFEIGHYIRERIVPRAVLFFTGEGCEDEEDYEEEEEEEDDDDEEGDSDCKDNPK</sequence>
<feature type="region of interest" description="Disordered" evidence="5">
    <location>
        <begin position="1"/>
        <end position="24"/>
    </location>
</feature>
<feature type="non-terminal residue" evidence="6">
    <location>
        <position position="361"/>
    </location>
</feature>
<name>A0AAV8VBY9_9CUCU</name>
<dbReference type="Proteomes" id="UP001159042">
    <property type="component" value="Unassembled WGS sequence"/>
</dbReference>
<dbReference type="PANTHER" id="PTHR11875">
    <property type="entry name" value="TESTIS-SPECIFIC Y-ENCODED PROTEIN"/>
    <property type="match status" value="1"/>
</dbReference>